<dbReference type="Proteomes" id="UP001195624">
    <property type="component" value="Unassembled WGS sequence"/>
</dbReference>
<dbReference type="InterPro" id="IPR010351">
    <property type="entry name" value="DUF943"/>
</dbReference>
<protein>
    <recommendedName>
        <fullName evidence="3">DUF943 family protein</fullName>
    </recommendedName>
</protein>
<evidence type="ECO:0008006" key="3">
    <source>
        <dbReference type="Google" id="ProtNLM"/>
    </source>
</evidence>
<dbReference type="Pfam" id="PF06092">
    <property type="entry name" value="DUF943"/>
    <property type="match status" value="1"/>
</dbReference>
<proteinExistence type="predicted"/>
<gene>
    <name evidence="1" type="ORF">J2125_001300</name>
</gene>
<reference evidence="1 2" key="1">
    <citation type="submission" date="2021-03" db="EMBL/GenBank/DDBJ databases">
        <authorList>
            <person name="D'Agostino P."/>
            <person name="Huntemann M."/>
            <person name="Clum A."/>
            <person name="Spunde A."/>
            <person name="Palaniappan K."/>
            <person name="Ritter S."/>
            <person name="Mikhailova N."/>
            <person name="Chen I.-M."/>
            <person name="Stamatis D."/>
            <person name="Reddy T."/>
            <person name="O'Malley R."/>
            <person name="Daum C."/>
            <person name="Shapiro N."/>
            <person name="Ivanova N."/>
            <person name="Kyrpides N."/>
            <person name="Woyke T."/>
        </authorList>
    </citation>
    <scope>NUCLEOTIDE SEQUENCE [LARGE SCALE GENOMIC DNA]</scope>
    <source>
        <strain evidence="1 2">WS4403</strain>
    </source>
</reference>
<evidence type="ECO:0000313" key="1">
    <source>
        <dbReference type="EMBL" id="MBP2168108.1"/>
    </source>
</evidence>
<organism evidence="1 2">
    <name type="scientific">Winslowiella toletana</name>
    <dbReference type="NCBI Taxonomy" id="92490"/>
    <lineage>
        <taxon>Bacteria</taxon>
        <taxon>Pseudomonadati</taxon>
        <taxon>Pseudomonadota</taxon>
        <taxon>Gammaproteobacteria</taxon>
        <taxon>Enterobacterales</taxon>
        <taxon>Erwiniaceae</taxon>
        <taxon>Winslowiella</taxon>
    </lineage>
</organism>
<accession>A0ABS4P647</accession>
<evidence type="ECO:0000313" key="2">
    <source>
        <dbReference type="Proteomes" id="UP001195624"/>
    </source>
</evidence>
<keyword evidence="2" id="KW-1185">Reference proteome</keyword>
<comment type="caution">
    <text evidence="1">The sequence shown here is derived from an EMBL/GenBank/DDBJ whole genome shotgun (WGS) entry which is preliminary data.</text>
</comment>
<sequence>MLSASILLMAACYFWSLRPVNVIGVHYHNDFSYVIVDHLPFTDKAKVNWWLDHQQEFREKYHIPAPSESGNFDVSVWAAGKGYLNYDQSYKQDLLCFKDMESQDNCIEKNLLLTIKNIPGQKVYFVIGFHDSVYQPDNDKRLIRVQ</sequence>
<dbReference type="RefSeq" id="WP_017803573.1">
    <property type="nucleotide sequence ID" value="NZ_JAGGMQ010000001.1"/>
</dbReference>
<name>A0ABS4P647_9GAMM</name>
<dbReference type="EMBL" id="JAGGMQ010000001">
    <property type="protein sequence ID" value="MBP2168108.1"/>
    <property type="molecule type" value="Genomic_DNA"/>
</dbReference>
<reference evidence="2" key="2">
    <citation type="submission" date="2023-07" db="EMBL/GenBank/DDBJ databases">
        <title>Genome mining of underrepresented organisms for secondary metabolites.</title>
        <authorList>
            <person name="D'Agostino P.M."/>
        </authorList>
    </citation>
    <scope>NUCLEOTIDE SEQUENCE [LARGE SCALE GENOMIC DNA]</scope>
    <source>
        <strain evidence="2">WS4403</strain>
    </source>
</reference>